<proteinExistence type="predicted"/>
<dbReference type="InterPro" id="IPR032710">
    <property type="entry name" value="NTF2-like_dom_sf"/>
</dbReference>
<organism evidence="2 3">
    <name type="scientific">Longispora fulva</name>
    <dbReference type="NCBI Taxonomy" id="619741"/>
    <lineage>
        <taxon>Bacteria</taxon>
        <taxon>Bacillati</taxon>
        <taxon>Actinomycetota</taxon>
        <taxon>Actinomycetes</taxon>
        <taxon>Micromonosporales</taxon>
        <taxon>Micromonosporaceae</taxon>
        <taxon>Longispora</taxon>
    </lineage>
</organism>
<dbReference type="AlphaFoldDB" id="A0A8J7GFS5"/>
<dbReference type="GO" id="GO:0016853">
    <property type="term" value="F:isomerase activity"/>
    <property type="evidence" value="ECO:0007669"/>
    <property type="project" value="UniProtKB-KW"/>
</dbReference>
<keyword evidence="3" id="KW-1185">Reference proteome</keyword>
<dbReference type="RefSeq" id="WP_197002836.1">
    <property type="nucleotide sequence ID" value="NZ_BONS01000002.1"/>
</dbReference>
<reference evidence="2" key="1">
    <citation type="submission" date="2020-11" db="EMBL/GenBank/DDBJ databases">
        <title>Sequencing the genomes of 1000 actinobacteria strains.</title>
        <authorList>
            <person name="Klenk H.-P."/>
        </authorList>
    </citation>
    <scope>NUCLEOTIDE SEQUENCE</scope>
    <source>
        <strain evidence="2">DSM 45356</strain>
    </source>
</reference>
<dbReference type="SUPFAM" id="SSF54427">
    <property type="entry name" value="NTF2-like"/>
    <property type="match status" value="1"/>
</dbReference>
<sequence>MSLSPRQVFERYAYLGAHHDADAQADLFAPDGVLELPFAPAGVTRRFAGREAIREMLHRYHARAAQSPDTVDFAGTRLAWHETTDPGTVIAEIDTRLITPDGPTELTLVQIFRVTDGEIVSLRDFWDGTRDFANWFRES</sequence>
<name>A0A8J7GFS5_9ACTN</name>
<dbReference type="Proteomes" id="UP000622552">
    <property type="component" value="Unassembled WGS sequence"/>
</dbReference>
<dbReference type="Gene3D" id="3.10.450.50">
    <property type="match status" value="1"/>
</dbReference>
<protein>
    <submittedName>
        <fullName evidence="2">Ketosteroid isomerase-like protein</fullName>
    </submittedName>
</protein>
<evidence type="ECO:0000313" key="2">
    <source>
        <dbReference type="EMBL" id="MBG6135772.1"/>
    </source>
</evidence>
<evidence type="ECO:0000259" key="1">
    <source>
        <dbReference type="Pfam" id="PF12680"/>
    </source>
</evidence>
<evidence type="ECO:0000313" key="3">
    <source>
        <dbReference type="Proteomes" id="UP000622552"/>
    </source>
</evidence>
<dbReference type="Pfam" id="PF12680">
    <property type="entry name" value="SnoaL_2"/>
    <property type="match status" value="1"/>
</dbReference>
<dbReference type="EMBL" id="JADOUF010000001">
    <property type="protein sequence ID" value="MBG6135772.1"/>
    <property type="molecule type" value="Genomic_DNA"/>
</dbReference>
<keyword evidence="2" id="KW-0413">Isomerase</keyword>
<dbReference type="InterPro" id="IPR037401">
    <property type="entry name" value="SnoaL-like"/>
</dbReference>
<accession>A0A8J7GFS5</accession>
<comment type="caution">
    <text evidence="2">The sequence shown here is derived from an EMBL/GenBank/DDBJ whole genome shotgun (WGS) entry which is preliminary data.</text>
</comment>
<feature type="domain" description="SnoaL-like" evidence="1">
    <location>
        <begin position="12"/>
        <end position="121"/>
    </location>
</feature>
<gene>
    <name evidence="2" type="ORF">IW245_001966</name>
</gene>